<dbReference type="GeneID" id="28960453"/>
<dbReference type="VEuPathDB" id="FungiDB:FOXG_19383"/>
<dbReference type="EMBL" id="DS231729">
    <property type="protein sequence ID" value="KNB18952.1"/>
    <property type="molecule type" value="Genomic_DNA"/>
</dbReference>
<evidence type="ECO:0000313" key="5">
    <source>
        <dbReference type="Proteomes" id="UP000009097"/>
    </source>
</evidence>
<dbReference type="GeneID" id="28963138"/>
<protein>
    <submittedName>
        <fullName evidence="3">Uncharacterized protein</fullName>
    </submittedName>
</protein>
<dbReference type="VEuPathDB" id="FungiDB:FOXG_22432"/>
<reference evidence="3" key="2">
    <citation type="journal article" date="2010" name="Nature">
        <title>Comparative genomics reveals mobile pathogenicity chromosomes in Fusarium.</title>
        <authorList>
            <person name="Ma L.J."/>
            <person name="van der Does H.C."/>
            <person name="Borkovich K.A."/>
            <person name="Coleman J.J."/>
            <person name="Daboussi M.J."/>
            <person name="Di Pietro A."/>
            <person name="Dufresne M."/>
            <person name="Freitag M."/>
            <person name="Grabherr M."/>
            <person name="Henrissat B."/>
            <person name="Houterman P.M."/>
            <person name="Kang S."/>
            <person name="Shim W.B."/>
            <person name="Woloshuk C."/>
            <person name="Xie X."/>
            <person name="Xu J.R."/>
            <person name="Antoniw J."/>
            <person name="Baker S.E."/>
            <person name="Bluhm B.H."/>
            <person name="Breakspear A."/>
            <person name="Brown D.W."/>
            <person name="Butchko R.A."/>
            <person name="Chapman S."/>
            <person name="Coulson R."/>
            <person name="Coutinho P.M."/>
            <person name="Danchin E.G."/>
            <person name="Diener A."/>
            <person name="Gale L.R."/>
            <person name="Gardiner D.M."/>
            <person name="Goff S."/>
            <person name="Hammond-Kosack K.E."/>
            <person name="Hilburn K."/>
            <person name="Hua-Van A."/>
            <person name="Jonkers W."/>
            <person name="Kazan K."/>
            <person name="Kodira C.D."/>
            <person name="Koehrsen M."/>
            <person name="Kumar L."/>
            <person name="Lee Y.H."/>
            <person name="Li L."/>
            <person name="Manners J.M."/>
            <person name="Miranda-Saavedra D."/>
            <person name="Mukherjee M."/>
            <person name="Park G."/>
            <person name="Park J."/>
            <person name="Park S.Y."/>
            <person name="Proctor R.H."/>
            <person name="Regev A."/>
            <person name="Ruiz-Roldan M.C."/>
            <person name="Sain D."/>
            <person name="Sakthikumar S."/>
            <person name="Sykes S."/>
            <person name="Schwartz D.C."/>
            <person name="Turgeon B.G."/>
            <person name="Wapinski I."/>
            <person name="Yoder O."/>
            <person name="Young S."/>
            <person name="Zeng Q."/>
            <person name="Zhou S."/>
            <person name="Galagan J."/>
            <person name="Cuomo C.A."/>
            <person name="Kistler H.C."/>
            <person name="Rep M."/>
        </authorList>
    </citation>
    <scope>NUCLEOTIDE SEQUENCE [LARGE SCALE GENOMIC DNA]</scope>
    <source>
        <strain evidence="3">4287</strain>
    </source>
</reference>
<dbReference type="RefSeq" id="XP_018256997.1">
    <property type="nucleotide sequence ID" value="XM_018402840.1"/>
</dbReference>
<dbReference type="VEuPathDB" id="FungiDB:FOXG_19747"/>
<evidence type="ECO:0000313" key="4">
    <source>
        <dbReference type="EMBL" id="KNB18952.1"/>
    </source>
</evidence>
<evidence type="ECO:0000313" key="2">
    <source>
        <dbReference type="EMBL" id="KNB04726.1"/>
    </source>
</evidence>
<dbReference type="RefSeq" id="XP_018242408.1">
    <property type="nucleotide sequence ID" value="XM_018399471.1"/>
</dbReference>
<sequence length="35" mass="4124">MNQRVWLNNVAEGVLKVGEWKGPKDELEGWKMFFS</sequence>
<dbReference type="VEuPathDB" id="FungiDB:FOXG_19275"/>
<dbReference type="KEGG" id="fox:FOXG_19275"/>
<dbReference type="RefSeq" id="XP_018242771.1">
    <property type="nucleotide sequence ID" value="XM_018399596.1"/>
</dbReference>
<dbReference type="GeneID" id="28960089"/>
<accession>A0A0J9V661</accession>
<name>A0A0J9V661_FUSO4</name>
<dbReference type="EMBL" id="DS231704">
    <property type="protein sequence ID" value="KNB06653.1"/>
    <property type="molecule type" value="Genomic_DNA"/>
</dbReference>
<evidence type="ECO:0000313" key="3">
    <source>
        <dbReference type="EMBL" id="KNB06653.1"/>
    </source>
</evidence>
<dbReference type="EMBL" id="DS231702">
    <property type="protein sequence ID" value="KNB04726.1"/>
    <property type="molecule type" value="Genomic_DNA"/>
</dbReference>
<dbReference type="AlphaFoldDB" id="A0A0J9V661"/>
<dbReference type="KEGG" id="fox:FOXG_19383"/>
<dbReference type="KEGG" id="fox:FOXG_19747"/>
<organism evidence="3 5">
    <name type="scientific">Fusarium oxysporum f. sp. lycopersici (strain 4287 / CBS 123668 / FGSC 9935 / NRRL 34936)</name>
    <name type="common">Fusarium vascular wilt of tomato</name>
    <dbReference type="NCBI Taxonomy" id="426428"/>
    <lineage>
        <taxon>Eukaryota</taxon>
        <taxon>Fungi</taxon>
        <taxon>Dikarya</taxon>
        <taxon>Ascomycota</taxon>
        <taxon>Pezizomycotina</taxon>
        <taxon>Sordariomycetes</taxon>
        <taxon>Hypocreomycetidae</taxon>
        <taxon>Hypocreales</taxon>
        <taxon>Nectriaceae</taxon>
        <taxon>Fusarium</taxon>
        <taxon>Fusarium oxysporum species complex</taxon>
    </lineage>
</organism>
<dbReference type="EMBL" id="DS231702">
    <property type="protein sequence ID" value="KNB04363.1"/>
    <property type="molecule type" value="Genomic_DNA"/>
</dbReference>
<gene>
    <name evidence="1" type="ORF">FOXG_19275</name>
    <name evidence="2" type="ORF">FOXG_19383</name>
    <name evidence="3" type="ORF">FOXG_19747</name>
    <name evidence="4" type="ORF">FOXG_22432</name>
</gene>
<dbReference type="RefSeq" id="XP_018244698.1">
    <property type="nucleotide sequence ID" value="XM_018400012.1"/>
</dbReference>
<reference evidence="3" key="1">
    <citation type="submission" date="2007-04" db="EMBL/GenBank/DDBJ databases">
        <authorList>
            <consortium name="The Broad Institute Genome Sequencing Platform"/>
            <person name="Birren B."/>
            <person name="Lander E."/>
            <person name="Galagan J."/>
            <person name="Nusbaum C."/>
            <person name="Devon K."/>
            <person name="Ma L.-J."/>
            <person name="Jaffe D."/>
            <person name="Butler J."/>
            <person name="Alvarez P."/>
            <person name="Gnerre S."/>
            <person name="Grabherr M."/>
            <person name="Kleber M."/>
            <person name="Mauceli E."/>
            <person name="Brockman W."/>
            <person name="MacCallum I.A."/>
            <person name="Young S."/>
            <person name="LaButti K."/>
            <person name="DeCaprio D."/>
            <person name="Crawford M."/>
            <person name="Koehrsen M."/>
            <person name="Engels R."/>
            <person name="Montgomery P."/>
            <person name="Pearson M."/>
            <person name="Howarth C."/>
            <person name="Larson L."/>
            <person name="White J."/>
            <person name="O'Leary S."/>
            <person name="Kodira C."/>
            <person name="Zeng Q."/>
            <person name="Yandava C."/>
            <person name="Alvarado L."/>
            <person name="Kistler C."/>
            <person name="Shim W.-B."/>
            <person name="Kang S."/>
            <person name="Woloshuk C."/>
        </authorList>
    </citation>
    <scope>NUCLEOTIDE SEQUENCE</scope>
    <source>
        <strain evidence="3">4287</strain>
    </source>
</reference>
<dbReference type="GeneID" id="28959981"/>
<dbReference type="KEGG" id="fox:FOXG_22432"/>
<dbReference type="Proteomes" id="UP000009097">
    <property type="component" value="Unassembled WGS sequence"/>
</dbReference>
<evidence type="ECO:0000313" key="1">
    <source>
        <dbReference type="EMBL" id="KNB04363.1"/>
    </source>
</evidence>
<proteinExistence type="predicted"/>